<evidence type="ECO:0000256" key="1">
    <source>
        <dbReference type="SAM" id="Phobius"/>
    </source>
</evidence>
<keyword evidence="1" id="KW-1133">Transmembrane helix</keyword>
<organism evidence="2 3">
    <name type="scientific">Strigomonas culicis</name>
    <dbReference type="NCBI Taxonomy" id="28005"/>
    <lineage>
        <taxon>Eukaryota</taxon>
        <taxon>Discoba</taxon>
        <taxon>Euglenozoa</taxon>
        <taxon>Kinetoplastea</taxon>
        <taxon>Metakinetoplastina</taxon>
        <taxon>Trypanosomatida</taxon>
        <taxon>Trypanosomatidae</taxon>
        <taxon>Strigomonadinae</taxon>
        <taxon>Strigomonas</taxon>
    </lineage>
</organism>
<keyword evidence="1" id="KW-0812">Transmembrane</keyword>
<name>S9URY4_9TRYP</name>
<keyword evidence="1" id="KW-0472">Membrane</keyword>
<dbReference type="AlphaFoldDB" id="S9URY4"/>
<evidence type="ECO:0000313" key="2">
    <source>
        <dbReference type="EMBL" id="EPY17366.1"/>
    </source>
</evidence>
<proteinExistence type="predicted"/>
<protein>
    <submittedName>
        <fullName evidence="2">Uncharacterized protein</fullName>
    </submittedName>
</protein>
<sequence length="106" mass="12683">MTAPTPCTWLPFRYGERKKNGHTRALYYSFLFVCVSSRLVMWKPVLVLLFLIRWHCHHHCCFPSLLTCFASSLKKIEETFFFFLEIRSDDCRRMLKFNGYVVCCRS</sequence>
<accession>S9URY4</accession>
<keyword evidence="3" id="KW-1185">Reference proteome</keyword>
<comment type="caution">
    <text evidence="2">The sequence shown here is derived from an EMBL/GenBank/DDBJ whole genome shotgun (WGS) entry which is preliminary data.</text>
</comment>
<reference evidence="2 3" key="1">
    <citation type="journal article" date="2013" name="PLoS ONE">
        <title>Predicting the Proteins of Angomonas deanei, Strigomonas culicis and Their Respective Endosymbionts Reveals New Aspects of the Trypanosomatidae Family.</title>
        <authorList>
            <person name="Motta M.C."/>
            <person name="Martins A.C."/>
            <person name="de Souza S.S."/>
            <person name="Catta-Preta C.M."/>
            <person name="Silva R."/>
            <person name="Klein C.C."/>
            <person name="de Almeida L.G."/>
            <person name="de Lima Cunha O."/>
            <person name="Ciapina L.P."/>
            <person name="Brocchi M."/>
            <person name="Colabardini A.C."/>
            <person name="de Araujo Lima B."/>
            <person name="Machado C.R."/>
            <person name="de Almeida Soares C.M."/>
            <person name="Probst C.M."/>
            <person name="de Menezes C.B."/>
            <person name="Thompson C.E."/>
            <person name="Bartholomeu D.C."/>
            <person name="Gradia D.F."/>
            <person name="Pavoni D.P."/>
            <person name="Grisard E.C."/>
            <person name="Fantinatti-Garboggini F."/>
            <person name="Marchini F.K."/>
            <person name="Rodrigues-Luiz G.F."/>
            <person name="Wagner G."/>
            <person name="Goldman G.H."/>
            <person name="Fietto J.L."/>
            <person name="Elias M.C."/>
            <person name="Goldman M.H."/>
            <person name="Sagot M.F."/>
            <person name="Pereira M."/>
            <person name="Stoco P.H."/>
            <person name="de Mendonca-Neto R.P."/>
            <person name="Teixeira S.M."/>
            <person name="Maciel T.E."/>
            <person name="de Oliveira Mendes T.A."/>
            <person name="Urmenyi T.P."/>
            <person name="de Souza W."/>
            <person name="Schenkman S."/>
            <person name="de Vasconcelos A.T."/>
        </authorList>
    </citation>
    <scope>NUCLEOTIDE SEQUENCE [LARGE SCALE GENOMIC DNA]</scope>
</reference>
<dbReference type="EMBL" id="ATMH01010517">
    <property type="protein sequence ID" value="EPY17366.1"/>
    <property type="molecule type" value="Genomic_DNA"/>
</dbReference>
<evidence type="ECO:0000313" key="3">
    <source>
        <dbReference type="Proteomes" id="UP000015354"/>
    </source>
</evidence>
<feature type="transmembrane region" description="Helical" evidence="1">
    <location>
        <begin position="26"/>
        <end position="52"/>
    </location>
</feature>
<dbReference type="Proteomes" id="UP000015354">
    <property type="component" value="Unassembled WGS sequence"/>
</dbReference>
<gene>
    <name evidence="2" type="ORF">STCU_10664</name>
</gene>